<gene>
    <name evidence="1" type="ORF">Poly30_11420</name>
</gene>
<organism evidence="1 2">
    <name type="scientific">Saltatorellus ferox</name>
    <dbReference type="NCBI Taxonomy" id="2528018"/>
    <lineage>
        <taxon>Bacteria</taxon>
        <taxon>Pseudomonadati</taxon>
        <taxon>Planctomycetota</taxon>
        <taxon>Planctomycetia</taxon>
        <taxon>Planctomycetia incertae sedis</taxon>
        <taxon>Saltatorellus</taxon>
    </lineage>
</organism>
<keyword evidence="2" id="KW-1185">Reference proteome</keyword>
<protein>
    <recommendedName>
        <fullName evidence="3">Thiol-disulfide oxidoreductase</fullName>
    </recommendedName>
</protein>
<dbReference type="RefSeq" id="WP_145195115.1">
    <property type="nucleotide sequence ID" value="NZ_CP036434.1"/>
</dbReference>
<dbReference type="InterPro" id="IPR007263">
    <property type="entry name" value="DCC1-like"/>
</dbReference>
<dbReference type="GO" id="GO:0015035">
    <property type="term" value="F:protein-disulfide reductase activity"/>
    <property type="evidence" value="ECO:0007669"/>
    <property type="project" value="InterPro"/>
</dbReference>
<evidence type="ECO:0008006" key="3">
    <source>
        <dbReference type="Google" id="ProtNLM"/>
    </source>
</evidence>
<evidence type="ECO:0000313" key="2">
    <source>
        <dbReference type="Proteomes" id="UP000320390"/>
    </source>
</evidence>
<dbReference type="OrthoDB" id="9785438at2"/>
<name>A0A518ENI3_9BACT</name>
<dbReference type="AlphaFoldDB" id="A0A518ENI3"/>
<dbReference type="InterPro" id="IPR052927">
    <property type="entry name" value="DCC_oxidoreductase"/>
</dbReference>
<evidence type="ECO:0000313" key="1">
    <source>
        <dbReference type="EMBL" id="QDV05643.1"/>
    </source>
</evidence>
<dbReference type="Pfam" id="PF04134">
    <property type="entry name" value="DCC1-like"/>
    <property type="match status" value="1"/>
</dbReference>
<dbReference type="Proteomes" id="UP000320390">
    <property type="component" value="Chromosome"/>
</dbReference>
<dbReference type="PANTHER" id="PTHR33639">
    <property type="entry name" value="THIOL-DISULFIDE OXIDOREDUCTASE DCC"/>
    <property type="match status" value="1"/>
</dbReference>
<proteinExistence type="predicted"/>
<sequence length="156" mass="17188">MEAHVPTSPVTADHLPLLLFDGECGLCTSSVRFILDRDRTGKLRFASLQSDVGRSAVASRGLDPDELSTLVLIDEKGEMSVRSTAALRVASEHMQFPWRLAGVFRIVPRFLRDGVYRWVARNRLRWFGTSDACQLPAPGSAERFVGTVPDGGSEDL</sequence>
<dbReference type="EMBL" id="CP036434">
    <property type="protein sequence ID" value="QDV05643.1"/>
    <property type="molecule type" value="Genomic_DNA"/>
</dbReference>
<reference evidence="1 2" key="1">
    <citation type="submission" date="2019-02" db="EMBL/GenBank/DDBJ databases">
        <title>Deep-cultivation of Planctomycetes and their phenomic and genomic characterization uncovers novel biology.</title>
        <authorList>
            <person name="Wiegand S."/>
            <person name="Jogler M."/>
            <person name="Boedeker C."/>
            <person name="Pinto D."/>
            <person name="Vollmers J."/>
            <person name="Rivas-Marin E."/>
            <person name="Kohn T."/>
            <person name="Peeters S.H."/>
            <person name="Heuer A."/>
            <person name="Rast P."/>
            <person name="Oberbeckmann S."/>
            <person name="Bunk B."/>
            <person name="Jeske O."/>
            <person name="Meyerdierks A."/>
            <person name="Storesund J.E."/>
            <person name="Kallscheuer N."/>
            <person name="Luecker S."/>
            <person name="Lage O.M."/>
            <person name="Pohl T."/>
            <person name="Merkel B.J."/>
            <person name="Hornburger P."/>
            <person name="Mueller R.-W."/>
            <person name="Bruemmer F."/>
            <person name="Labrenz M."/>
            <person name="Spormann A.M."/>
            <person name="Op den Camp H."/>
            <person name="Overmann J."/>
            <person name="Amann R."/>
            <person name="Jetten M.S.M."/>
            <person name="Mascher T."/>
            <person name="Medema M.H."/>
            <person name="Devos D.P."/>
            <person name="Kaster A.-K."/>
            <person name="Ovreas L."/>
            <person name="Rohde M."/>
            <person name="Galperin M.Y."/>
            <person name="Jogler C."/>
        </authorList>
    </citation>
    <scope>NUCLEOTIDE SEQUENCE [LARGE SCALE GENOMIC DNA]</scope>
    <source>
        <strain evidence="1 2">Poly30</strain>
    </source>
</reference>
<accession>A0A518ENI3</accession>
<dbReference type="PANTHER" id="PTHR33639:SF2">
    <property type="entry name" value="DUF393 DOMAIN-CONTAINING PROTEIN"/>
    <property type="match status" value="1"/>
</dbReference>